<dbReference type="SUPFAM" id="SSF53720">
    <property type="entry name" value="ALDH-like"/>
    <property type="match status" value="1"/>
</dbReference>
<dbReference type="PANTHER" id="PTHR11699">
    <property type="entry name" value="ALDEHYDE DEHYDROGENASE-RELATED"/>
    <property type="match status" value="1"/>
</dbReference>
<evidence type="ECO:0000259" key="6">
    <source>
        <dbReference type="Pfam" id="PF00171"/>
    </source>
</evidence>
<keyword evidence="2 3" id="KW-0560">Oxidoreductase</keyword>
<proteinExistence type="inferred from homology"/>
<dbReference type="InterPro" id="IPR012394">
    <property type="entry name" value="Aldehyde_DH_NAD(P)"/>
</dbReference>
<dbReference type="InterPro" id="IPR016163">
    <property type="entry name" value="Ald_DH_C"/>
</dbReference>
<gene>
    <name evidence="7" type="ORF">GCM10017559_06440</name>
</gene>
<dbReference type="PIRSF" id="PIRSF036492">
    <property type="entry name" value="ALDH"/>
    <property type="match status" value="1"/>
</dbReference>
<sequence>MTTVTGQRTFDSLDPATGAVVGTHPIQDAAAVRAAVAEAEVAAAWWAGLGPAGRRRRLLDYKAVLTRDLSRIADVVHAETGKPKGDAVLEVVLAVTHLDWAARNAHRVLGRRRVSPGLVGANIAATLEYLPLGVVGVIGPWNYPVFTPMGSIAYALAAGNAVVFKPSELTPGVGVLLAALFAEAVPEHRVLRTVTGLGETGAALASDPGVSKIAFTGSTATAKRVMAACATNLTPMVAECGGKDALIVDADADLPAAADAALWGALSNAGQTCVGVERIYVVDAVYDAFMRELTDRAGRVRAGRDYGPITMPAQIDVIRRHIDDAVAGGRAVVGGAGSVRAPFVDPVIVEDVPEDSAAVREETFGPTVTVKRVADVEEALEKTNATAYGLAGTVFSGNARRAVELARRMRGGMTAINSVISFASIPALPFGGVGDSGFGRIHGADGLREFARPKAVSRQRFALPGMNLTSFTRGEKELDRLIRLVTFLHGRRKQ</sequence>
<dbReference type="Gene3D" id="3.40.309.10">
    <property type="entry name" value="Aldehyde Dehydrogenase, Chain A, domain 2"/>
    <property type="match status" value="1"/>
</dbReference>
<evidence type="ECO:0000256" key="3">
    <source>
        <dbReference type="PIRNR" id="PIRNR036492"/>
    </source>
</evidence>
<dbReference type="PROSITE" id="PS00070">
    <property type="entry name" value="ALDEHYDE_DEHYDR_CYS"/>
    <property type="match status" value="1"/>
</dbReference>
<comment type="similarity">
    <text evidence="1 3 5">Belongs to the aldehyde dehydrogenase family.</text>
</comment>
<dbReference type="Proteomes" id="UP001499930">
    <property type="component" value="Unassembled WGS sequence"/>
</dbReference>
<dbReference type="CDD" id="cd07099">
    <property type="entry name" value="ALDH_DDALDH"/>
    <property type="match status" value="1"/>
</dbReference>
<dbReference type="InterPro" id="IPR029510">
    <property type="entry name" value="Ald_DH_CS_GLU"/>
</dbReference>
<feature type="active site" evidence="4">
    <location>
        <position position="239"/>
    </location>
</feature>
<dbReference type="InterPro" id="IPR016160">
    <property type="entry name" value="Ald_DH_CS_CYS"/>
</dbReference>
<feature type="domain" description="Aldehyde dehydrogenase" evidence="6">
    <location>
        <begin position="7"/>
        <end position="456"/>
    </location>
</feature>
<comment type="caution">
    <text evidence="7">The sequence shown here is derived from an EMBL/GenBank/DDBJ whole genome shotgun (WGS) entry which is preliminary data.</text>
</comment>
<protein>
    <recommendedName>
        <fullName evidence="3">Aldehyde dehydrogenase</fullName>
    </recommendedName>
</protein>
<dbReference type="PROSITE" id="PS00687">
    <property type="entry name" value="ALDEHYDE_DEHYDR_GLU"/>
    <property type="match status" value="1"/>
</dbReference>
<evidence type="ECO:0000256" key="1">
    <source>
        <dbReference type="ARBA" id="ARBA00009986"/>
    </source>
</evidence>
<evidence type="ECO:0000256" key="4">
    <source>
        <dbReference type="PROSITE-ProRule" id="PRU10007"/>
    </source>
</evidence>
<name>A0ABN3XS79_9ACTN</name>
<dbReference type="Pfam" id="PF00171">
    <property type="entry name" value="Aldedh"/>
    <property type="match status" value="1"/>
</dbReference>
<dbReference type="Gene3D" id="3.40.605.10">
    <property type="entry name" value="Aldehyde Dehydrogenase, Chain A, domain 1"/>
    <property type="match status" value="1"/>
</dbReference>
<evidence type="ECO:0000256" key="2">
    <source>
        <dbReference type="ARBA" id="ARBA00023002"/>
    </source>
</evidence>
<evidence type="ECO:0000256" key="5">
    <source>
        <dbReference type="RuleBase" id="RU003345"/>
    </source>
</evidence>
<dbReference type="InterPro" id="IPR016161">
    <property type="entry name" value="Ald_DH/histidinol_DH"/>
</dbReference>
<organism evidence="7 8">
    <name type="scientific">Streptosporangium longisporum</name>
    <dbReference type="NCBI Taxonomy" id="46187"/>
    <lineage>
        <taxon>Bacteria</taxon>
        <taxon>Bacillati</taxon>
        <taxon>Actinomycetota</taxon>
        <taxon>Actinomycetes</taxon>
        <taxon>Streptosporangiales</taxon>
        <taxon>Streptosporangiaceae</taxon>
        <taxon>Streptosporangium</taxon>
    </lineage>
</organism>
<accession>A0ABN3XS79</accession>
<dbReference type="InterPro" id="IPR015590">
    <property type="entry name" value="Aldehyde_DH_dom"/>
</dbReference>
<dbReference type="RefSeq" id="WP_344887963.1">
    <property type="nucleotide sequence ID" value="NZ_JBLAUZ010000003.1"/>
</dbReference>
<keyword evidence="8" id="KW-1185">Reference proteome</keyword>
<dbReference type="EMBL" id="BAAAWD010000004">
    <property type="protein sequence ID" value="GAA2989214.1"/>
    <property type="molecule type" value="Genomic_DNA"/>
</dbReference>
<reference evidence="7 8" key="1">
    <citation type="journal article" date="2019" name="Int. J. Syst. Evol. Microbiol.">
        <title>The Global Catalogue of Microorganisms (GCM) 10K type strain sequencing project: providing services to taxonomists for standard genome sequencing and annotation.</title>
        <authorList>
            <consortium name="The Broad Institute Genomics Platform"/>
            <consortium name="The Broad Institute Genome Sequencing Center for Infectious Disease"/>
            <person name="Wu L."/>
            <person name="Ma J."/>
        </authorList>
    </citation>
    <scope>NUCLEOTIDE SEQUENCE [LARGE SCALE GENOMIC DNA]</scope>
    <source>
        <strain evidence="7 8">JCM 3106</strain>
    </source>
</reference>
<evidence type="ECO:0000313" key="8">
    <source>
        <dbReference type="Proteomes" id="UP001499930"/>
    </source>
</evidence>
<evidence type="ECO:0000313" key="7">
    <source>
        <dbReference type="EMBL" id="GAA2989214.1"/>
    </source>
</evidence>
<dbReference type="InterPro" id="IPR016162">
    <property type="entry name" value="Ald_DH_N"/>
</dbReference>